<dbReference type="EMBL" id="VHSG01000007">
    <property type="protein sequence ID" value="TQV82393.1"/>
    <property type="molecule type" value="Genomic_DNA"/>
</dbReference>
<comment type="catalytic activity">
    <reaction evidence="7 8">
        <text>(2S)-4-acetamido-2-aminobutanoate = L-ectoine + H2O</text>
        <dbReference type="Rhea" id="RHEA:17281"/>
        <dbReference type="ChEBI" id="CHEBI:15377"/>
        <dbReference type="ChEBI" id="CHEBI:58515"/>
        <dbReference type="ChEBI" id="CHEBI:58929"/>
        <dbReference type="EC" id="4.2.1.108"/>
    </reaction>
</comment>
<dbReference type="Proteomes" id="UP000319732">
    <property type="component" value="Unassembled WGS sequence"/>
</dbReference>
<reference evidence="9 10" key="1">
    <citation type="submission" date="2019-06" db="EMBL/GenBank/DDBJ databases">
        <title>Whole genome sequence for Cellvibrionaceae sp. R142.</title>
        <authorList>
            <person name="Wang G."/>
        </authorList>
    </citation>
    <scope>NUCLEOTIDE SEQUENCE [LARGE SCALE GENOMIC DNA]</scope>
    <source>
        <strain evidence="9 10">R142</strain>
    </source>
</reference>
<dbReference type="NCBIfam" id="NF009806">
    <property type="entry name" value="PRK13290.1"/>
    <property type="match status" value="1"/>
</dbReference>
<keyword evidence="10" id="KW-1185">Reference proteome</keyword>
<dbReference type="GO" id="GO:0019491">
    <property type="term" value="P:ectoine biosynthetic process"/>
    <property type="evidence" value="ECO:0007669"/>
    <property type="project" value="UniProtKB-UniRule"/>
</dbReference>
<dbReference type="OrthoDB" id="9801830at2"/>
<evidence type="ECO:0000256" key="6">
    <source>
        <dbReference type="ARBA" id="ARBA00033271"/>
    </source>
</evidence>
<evidence type="ECO:0000256" key="4">
    <source>
        <dbReference type="ARBA" id="ARBA00019707"/>
    </source>
</evidence>
<dbReference type="AlphaFoldDB" id="A0A545TYY0"/>
<dbReference type="Gene3D" id="2.60.120.10">
    <property type="entry name" value="Jelly Rolls"/>
    <property type="match status" value="1"/>
</dbReference>
<evidence type="ECO:0000256" key="2">
    <source>
        <dbReference type="ARBA" id="ARBA00009637"/>
    </source>
</evidence>
<proteinExistence type="inferred from homology"/>
<dbReference type="GO" id="GO:0033990">
    <property type="term" value="F:ectoine synthase activity"/>
    <property type="evidence" value="ECO:0007669"/>
    <property type="project" value="UniProtKB-EC"/>
</dbReference>
<evidence type="ECO:0000313" key="9">
    <source>
        <dbReference type="EMBL" id="TQV82393.1"/>
    </source>
</evidence>
<gene>
    <name evidence="8" type="primary">ectC</name>
    <name evidence="9" type="ORF">FKG94_06510</name>
</gene>
<evidence type="ECO:0000256" key="7">
    <source>
        <dbReference type="ARBA" id="ARBA00048714"/>
    </source>
</evidence>
<dbReference type="PANTHER" id="PTHR39289:SF1">
    <property type="entry name" value="L-ECTOINE SYNTHASE"/>
    <property type="match status" value="1"/>
</dbReference>
<comment type="pathway">
    <text evidence="1 8">Amine and polyamine biosynthesis; ectoine biosynthesis; L-ectoine from L-aspartate 4-semialdehyde: step 3/3.</text>
</comment>
<dbReference type="UniPathway" id="UPA00067">
    <property type="reaction ID" value="UER00123"/>
</dbReference>
<organism evidence="9 10">
    <name type="scientific">Exilibacterium tricleocarpae</name>
    <dbReference type="NCBI Taxonomy" id="2591008"/>
    <lineage>
        <taxon>Bacteria</taxon>
        <taxon>Pseudomonadati</taxon>
        <taxon>Pseudomonadota</taxon>
        <taxon>Gammaproteobacteria</taxon>
        <taxon>Cellvibrionales</taxon>
        <taxon>Cellvibrionaceae</taxon>
        <taxon>Exilibacterium</taxon>
    </lineage>
</organism>
<dbReference type="InterPro" id="IPR014710">
    <property type="entry name" value="RmlC-like_jellyroll"/>
</dbReference>
<dbReference type="EC" id="4.2.1.108" evidence="3 8"/>
<comment type="similarity">
    <text evidence="2 8">Belongs to the ectoine synthase family.</text>
</comment>
<dbReference type="SUPFAM" id="SSF51182">
    <property type="entry name" value="RmlC-like cupins"/>
    <property type="match status" value="1"/>
</dbReference>
<dbReference type="PANTHER" id="PTHR39289">
    <property type="match status" value="1"/>
</dbReference>
<dbReference type="HAMAP" id="MF_01255">
    <property type="entry name" value="Ectoine_synth"/>
    <property type="match status" value="1"/>
</dbReference>
<sequence>MIIRTVKGLESDSVVSNEWFTSYRILLAKDNMGFSLHLTKTKAGSRNIMQYKNHLEAVYCISGQGRLMDLDNNRSHLISPGTLYALDENDKHILEAKTNLELLCIFNPPCIGSETHDESGSYPLLEV</sequence>
<evidence type="ECO:0000256" key="5">
    <source>
        <dbReference type="ARBA" id="ARBA00023239"/>
    </source>
</evidence>
<dbReference type="RefSeq" id="WP_142903409.1">
    <property type="nucleotide sequence ID" value="NZ_ML660090.1"/>
</dbReference>
<comment type="caution">
    <text evidence="9">The sequence shown here is derived from an EMBL/GenBank/DDBJ whole genome shotgun (WGS) entry which is preliminary data.</text>
</comment>
<comment type="function">
    <text evidence="8">Catalyzes the circularization of gamma-N-acetyl-alpha,gamma-diaminobutyric acid (ADABA) to ectoine (1,4,5,6-tetrahydro-2-methyl-4-pyrimidine carboxylic acid), which is an excellent osmoprotectant.</text>
</comment>
<dbReference type="Pfam" id="PF06339">
    <property type="entry name" value="Ectoine_synth"/>
    <property type="match status" value="1"/>
</dbReference>
<dbReference type="InterPro" id="IPR010462">
    <property type="entry name" value="Ectoine_synth"/>
</dbReference>
<accession>A0A545TYY0</accession>
<evidence type="ECO:0000256" key="3">
    <source>
        <dbReference type="ARBA" id="ARBA00013192"/>
    </source>
</evidence>
<evidence type="ECO:0000256" key="1">
    <source>
        <dbReference type="ARBA" id="ARBA00005181"/>
    </source>
</evidence>
<evidence type="ECO:0000256" key="8">
    <source>
        <dbReference type="HAMAP-Rule" id="MF_01255"/>
    </source>
</evidence>
<keyword evidence="5 8" id="KW-0456">Lyase</keyword>
<dbReference type="InterPro" id="IPR011051">
    <property type="entry name" value="RmlC_Cupin_sf"/>
</dbReference>
<evidence type="ECO:0000313" key="10">
    <source>
        <dbReference type="Proteomes" id="UP000319732"/>
    </source>
</evidence>
<protein>
    <recommendedName>
        <fullName evidence="4 8">L-ectoine synthase</fullName>
        <ecNumber evidence="3 8">4.2.1.108</ecNumber>
    </recommendedName>
    <alternativeName>
        <fullName evidence="6 8">N-acetyldiaminobutyrate dehydratase</fullName>
    </alternativeName>
</protein>
<dbReference type="CDD" id="cd06978">
    <property type="entry name" value="cupin_EctC"/>
    <property type="match status" value="1"/>
</dbReference>
<name>A0A545TYY0_9GAMM</name>